<keyword evidence="4" id="KW-0378">Hydrolase</keyword>
<evidence type="ECO:0000256" key="1">
    <source>
        <dbReference type="ARBA" id="ARBA00001947"/>
    </source>
</evidence>
<dbReference type="InterPro" id="IPR000286">
    <property type="entry name" value="HDACs"/>
</dbReference>
<keyword evidence="8" id="KW-1185">Reference proteome</keyword>
<dbReference type="CDD" id="cd10001">
    <property type="entry name" value="HDAC_classII_APAH"/>
    <property type="match status" value="1"/>
</dbReference>
<dbReference type="Gene3D" id="3.40.800.20">
    <property type="entry name" value="Histone deacetylase domain"/>
    <property type="match status" value="1"/>
</dbReference>
<dbReference type="InterPro" id="IPR023696">
    <property type="entry name" value="Ureohydrolase_dom_sf"/>
</dbReference>
<dbReference type="PhylomeDB" id="A0A0D2VY48"/>
<dbReference type="EMBL" id="KE346371">
    <property type="protein sequence ID" value="KJE96597.1"/>
    <property type="molecule type" value="Genomic_DNA"/>
</dbReference>
<dbReference type="InParanoid" id="A0A0D2VY48"/>
<dbReference type="Proteomes" id="UP000008743">
    <property type="component" value="Unassembled WGS sequence"/>
</dbReference>
<dbReference type="PANTHER" id="PTHR10625">
    <property type="entry name" value="HISTONE DEACETYLASE HDAC1-RELATED"/>
    <property type="match status" value="1"/>
</dbReference>
<proteinExistence type="inferred from homology"/>
<evidence type="ECO:0000256" key="5">
    <source>
        <dbReference type="ARBA" id="ARBA00022833"/>
    </source>
</evidence>
<accession>A0A0D2VY48</accession>
<dbReference type="PRINTS" id="PR01270">
    <property type="entry name" value="HDASUPER"/>
</dbReference>
<dbReference type="OMA" id="FRAEWIL"/>
<dbReference type="RefSeq" id="XP_011270701.1">
    <property type="nucleotide sequence ID" value="XM_011272399.1"/>
</dbReference>
<dbReference type="STRING" id="595528.A0A0D2VY48"/>
<evidence type="ECO:0000256" key="3">
    <source>
        <dbReference type="ARBA" id="ARBA00022723"/>
    </source>
</evidence>
<dbReference type="OrthoDB" id="424012at2759"/>
<gene>
    <name evidence="7" type="ORF">CAOG_009014</name>
</gene>
<dbReference type="GO" id="GO:0046872">
    <property type="term" value="F:metal ion binding"/>
    <property type="evidence" value="ECO:0007669"/>
    <property type="project" value="UniProtKB-KW"/>
</dbReference>
<reference evidence="8" key="1">
    <citation type="submission" date="2011-02" db="EMBL/GenBank/DDBJ databases">
        <title>The Genome Sequence of Capsaspora owczarzaki ATCC 30864.</title>
        <authorList>
            <person name="Russ C."/>
            <person name="Cuomo C."/>
            <person name="Burger G."/>
            <person name="Gray M.W."/>
            <person name="Holland P.W.H."/>
            <person name="King N."/>
            <person name="Lang F.B.F."/>
            <person name="Roger A.J."/>
            <person name="Ruiz-Trillo I."/>
            <person name="Young S.K."/>
            <person name="Zeng Q."/>
            <person name="Gargeya S."/>
            <person name="Alvarado L."/>
            <person name="Berlin A."/>
            <person name="Chapman S.B."/>
            <person name="Chen Z."/>
            <person name="Freedman E."/>
            <person name="Gellesch M."/>
            <person name="Goldberg J."/>
            <person name="Griggs A."/>
            <person name="Gujja S."/>
            <person name="Heilman E."/>
            <person name="Heiman D."/>
            <person name="Howarth C."/>
            <person name="Mehta T."/>
            <person name="Neiman D."/>
            <person name="Pearson M."/>
            <person name="Roberts A."/>
            <person name="Saif S."/>
            <person name="Shea T."/>
            <person name="Shenoy N."/>
            <person name="Sisk P."/>
            <person name="Stolte C."/>
            <person name="Sykes S."/>
            <person name="White J."/>
            <person name="Yandava C."/>
            <person name="Haas B."/>
            <person name="Nusbaum C."/>
            <person name="Birren B."/>
        </authorList>
    </citation>
    <scope>NUCLEOTIDE SEQUENCE</scope>
    <source>
        <strain evidence="8">ATCC 30864</strain>
    </source>
</reference>
<evidence type="ECO:0000256" key="4">
    <source>
        <dbReference type="ARBA" id="ARBA00022801"/>
    </source>
</evidence>
<evidence type="ECO:0000256" key="2">
    <source>
        <dbReference type="ARBA" id="ARBA00005947"/>
    </source>
</evidence>
<evidence type="ECO:0000313" key="8">
    <source>
        <dbReference type="Proteomes" id="UP000008743"/>
    </source>
</evidence>
<comment type="cofactor">
    <cofactor evidence="1">
        <name>Zn(2+)</name>
        <dbReference type="ChEBI" id="CHEBI:29105"/>
    </cofactor>
</comment>
<dbReference type="GO" id="GO:0040029">
    <property type="term" value="P:epigenetic regulation of gene expression"/>
    <property type="evidence" value="ECO:0007669"/>
    <property type="project" value="TreeGrafter"/>
</dbReference>
<keyword evidence="3" id="KW-0479">Metal-binding</keyword>
<evidence type="ECO:0000259" key="6">
    <source>
        <dbReference type="Pfam" id="PF00850"/>
    </source>
</evidence>
<comment type="similarity">
    <text evidence="2">Belongs to the histone deacetylase family.</text>
</comment>
<dbReference type="Pfam" id="PF00850">
    <property type="entry name" value="Hist_deacetyl"/>
    <property type="match status" value="1"/>
</dbReference>
<keyword evidence="5" id="KW-0862">Zinc</keyword>
<dbReference type="GO" id="GO:0016787">
    <property type="term" value="F:hydrolase activity"/>
    <property type="evidence" value="ECO:0007669"/>
    <property type="project" value="UniProtKB-KW"/>
</dbReference>
<dbReference type="PANTHER" id="PTHR10625:SF17">
    <property type="entry name" value="HISTONE DEACETYLASE 8"/>
    <property type="match status" value="1"/>
</dbReference>
<name>A0A0D2VY48_CAPO3</name>
<evidence type="ECO:0000313" key="7">
    <source>
        <dbReference type="EMBL" id="KJE96597.1"/>
    </source>
</evidence>
<protein>
    <recommendedName>
        <fullName evidence="6">Histone deacetylase domain-containing protein</fullName>
    </recommendedName>
</protein>
<sequence>MSFVCVYDETNAQHAPPVEFYAATGWEKHVEKPIRTEKILTSLKATFGDRLALVAPRSEHYGKEHLLAVHDAAYLEWLEVAWSNYAEFRKLRFNDDKTVEHGLIPDVFTFGPRHQLPKCKSLHAGHYCFDTYTPIMPATYDAAVRCGAHVALTGADLLNEQNNARTAGEAAPTVYALCRPPGHHAGADYYGGYCYLNNAAIAVAHLKTLGHARISILDIDYHHGNGTQDIFFHDPAVQYVSIHGDPDAEFPYYSGYASEVGEHNQALNLPLPLFSGEVPYQEALKKAVKAISAFGPTILVVSLGVDTQLNDPMGTFKLVAPMYKAVGETVRAELVNLPTLVIQEGGYRLETMGDCVAQFMAAFWQ</sequence>
<dbReference type="GO" id="GO:0004407">
    <property type="term" value="F:histone deacetylase activity"/>
    <property type="evidence" value="ECO:0007669"/>
    <property type="project" value="TreeGrafter"/>
</dbReference>
<organism evidence="7 8">
    <name type="scientific">Capsaspora owczarzaki (strain ATCC 30864)</name>
    <dbReference type="NCBI Taxonomy" id="595528"/>
    <lineage>
        <taxon>Eukaryota</taxon>
        <taxon>Filasterea</taxon>
        <taxon>Capsaspora</taxon>
    </lineage>
</organism>
<dbReference type="InterPro" id="IPR023801">
    <property type="entry name" value="His_deacetylse_dom"/>
</dbReference>
<dbReference type="SUPFAM" id="SSF52768">
    <property type="entry name" value="Arginase/deacetylase"/>
    <property type="match status" value="1"/>
</dbReference>
<feature type="domain" description="Histone deacetylase" evidence="6">
    <location>
        <begin position="29"/>
        <end position="362"/>
    </location>
</feature>
<dbReference type="InterPro" id="IPR037138">
    <property type="entry name" value="His_deacetylse_dom_sf"/>
</dbReference>
<dbReference type="AlphaFoldDB" id="A0A0D2VY48"/>
<dbReference type="eggNOG" id="KOG1343">
    <property type="taxonomic scope" value="Eukaryota"/>
</dbReference>